<protein>
    <submittedName>
        <fullName evidence="2">Type IV secretory pathway VirB10-like protein</fullName>
    </submittedName>
</protein>
<sequence length="132" mass="14631">MFDVITRSRYVTLAAYGTCFCGFMLYMGEPPSPKEPEKQQQHVGPAPTPVEQKGSADYQSPFKTYERETAPPPPTPAPTPVNAPPAPKQEEQKEPEKPAPPPSPKILELSNDDDAPTINMKKSKTPKYDFQD</sequence>
<gene>
    <name evidence="2" type="ORF">J2782_004360</name>
</gene>
<evidence type="ECO:0000313" key="3">
    <source>
        <dbReference type="Proteomes" id="UP001184614"/>
    </source>
</evidence>
<evidence type="ECO:0000313" key="2">
    <source>
        <dbReference type="EMBL" id="MDR6434607.1"/>
    </source>
</evidence>
<dbReference type="EMBL" id="JAVDQT010000013">
    <property type="protein sequence ID" value="MDR6434607.1"/>
    <property type="molecule type" value="Genomic_DNA"/>
</dbReference>
<name>A0ABU1MFH0_9HYPH</name>
<comment type="caution">
    <text evidence="2">The sequence shown here is derived from an EMBL/GenBank/DDBJ whole genome shotgun (WGS) entry which is preliminary data.</text>
</comment>
<feature type="compositionally biased region" description="Pro residues" evidence="1">
    <location>
        <begin position="70"/>
        <end position="87"/>
    </location>
</feature>
<reference evidence="2 3" key="1">
    <citation type="submission" date="2023-07" db="EMBL/GenBank/DDBJ databases">
        <title>Sorghum-associated microbial communities from plants grown in Nebraska, USA.</title>
        <authorList>
            <person name="Schachtman D."/>
        </authorList>
    </citation>
    <scope>NUCLEOTIDE SEQUENCE [LARGE SCALE GENOMIC DNA]</scope>
    <source>
        <strain evidence="2 3">DS1730</strain>
    </source>
</reference>
<evidence type="ECO:0000256" key="1">
    <source>
        <dbReference type="SAM" id="MobiDB-lite"/>
    </source>
</evidence>
<proteinExistence type="predicted"/>
<accession>A0ABU1MFH0</accession>
<dbReference type="RefSeq" id="WP_310016079.1">
    <property type="nucleotide sequence ID" value="NZ_JAVDQT010000013.1"/>
</dbReference>
<dbReference type="Proteomes" id="UP001184614">
    <property type="component" value="Unassembled WGS sequence"/>
</dbReference>
<feature type="compositionally biased region" description="Basic and acidic residues" evidence="1">
    <location>
        <begin position="88"/>
        <end position="97"/>
    </location>
</feature>
<organism evidence="2 3">
    <name type="scientific">Brucella pseudogrignonensis</name>
    <dbReference type="NCBI Taxonomy" id="419475"/>
    <lineage>
        <taxon>Bacteria</taxon>
        <taxon>Pseudomonadati</taxon>
        <taxon>Pseudomonadota</taxon>
        <taxon>Alphaproteobacteria</taxon>
        <taxon>Hyphomicrobiales</taxon>
        <taxon>Brucellaceae</taxon>
        <taxon>Brucella/Ochrobactrum group</taxon>
        <taxon>Brucella</taxon>
    </lineage>
</organism>
<keyword evidence="3" id="KW-1185">Reference proteome</keyword>
<feature type="region of interest" description="Disordered" evidence="1">
    <location>
        <begin position="27"/>
        <end position="132"/>
    </location>
</feature>